<keyword evidence="4" id="KW-1185">Reference proteome</keyword>
<evidence type="ECO:0000313" key="4">
    <source>
        <dbReference type="Proteomes" id="UP001172082"/>
    </source>
</evidence>
<dbReference type="Pfam" id="PF19762">
    <property type="entry name" value="DUF6249"/>
    <property type="match status" value="1"/>
</dbReference>
<gene>
    <name evidence="3" type="ORF">QQ008_04650</name>
</gene>
<sequence length="112" mass="12617">MEDFLIPFSVLGTIAVGLYSIIKLITDYKLKKKMINKGYVDEENQELFKAQDDLPGRYSSLKWGLIILGAGTSLIILEYVPFRLEDSPLPFGMVALFISAGFLAYYSIVKNK</sequence>
<keyword evidence="1" id="KW-1133">Transmembrane helix</keyword>
<protein>
    <recommendedName>
        <fullName evidence="2">DUF6249 domain-containing protein</fullName>
    </recommendedName>
</protein>
<keyword evidence="1" id="KW-0472">Membrane</keyword>
<feature type="domain" description="DUF6249" evidence="2">
    <location>
        <begin position="10"/>
        <end position="109"/>
    </location>
</feature>
<evidence type="ECO:0000313" key="3">
    <source>
        <dbReference type="EMBL" id="MDN5200633.1"/>
    </source>
</evidence>
<feature type="transmembrane region" description="Helical" evidence="1">
    <location>
        <begin position="6"/>
        <end position="25"/>
    </location>
</feature>
<dbReference type="Proteomes" id="UP001172082">
    <property type="component" value="Unassembled WGS sequence"/>
</dbReference>
<dbReference type="RefSeq" id="WP_346750655.1">
    <property type="nucleotide sequence ID" value="NZ_JAUJEA010000001.1"/>
</dbReference>
<evidence type="ECO:0000259" key="2">
    <source>
        <dbReference type="Pfam" id="PF19762"/>
    </source>
</evidence>
<reference evidence="3" key="1">
    <citation type="submission" date="2023-06" db="EMBL/GenBank/DDBJ databases">
        <title>Genomic of Parafulvivirga corallium.</title>
        <authorList>
            <person name="Wang G."/>
        </authorList>
    </citation>
    <scope>NUCLEOTIDE SEQUENCE</scope>
    <source>
        <strain evidence="3">BMA10</strain>
    </source>
</reference>
<comment type="caution">
    <text evidence="3">The sequence shown here is derived from an EMBL/GenBank/DDBJ whole genome shotgun (WGS) entry which is preliminary data.</text>
</comment>
<keyword evidence="1" id="KW-0812">Transmembrane</keyword>
<organism evidence="3 4">
    <name type="scientific">Splendidivirga corallicola</name>
    <dbReference type="NCBI Taxonomy" id="3051826"/>
    <lineage>
        <taxon>Bacteria</taxon>
        <taxon>Pseudomonadati</taxon>
        <taxon>Bacteroidota</taxon>
        <taxon>Cytophagia</taxon>
        <taxon>Cytophagales</taxon>
        <taxon>Splendidivirgaceae</taxon>
        <taxon>Splendidivirga</taxon>
    </lineage>
</organism>
<dbReference type="InterPro" id="IPR046216">
    <property type="entry name" value="DUF6249"/>
</dbReference>
<feature type="transmembrane region" description="Helical" evidence="1">
    <location>
        <begin position="63"/>
        <end position="82"/>
    </location>
</feature>
<feature type="transmembrane region" description="Helical" evidence="1">
    <location>
        <begin position="88"/>
        <end position="108"/>
    </location>
</feature>
<dbReference type="EMBL" id="JAUJEA010000001">
    <property type="protein sequence ID" value="MDN5200633.1"/>
    <property type="molecule type" value="Genomic_DNA"/>
</dbReference>
<name>A0ABT8KK69_9BACT</name>
<proteinExistence type="predicted"/>
<accession>A0ABT8KK69</accession>
<evidence type="ECO:0000256" key="1">
    <source>
        <dbReference type="SAM" id="Phobius"/>
    </source>
</evidence>